<dbReference type="InterPro" id="IPR006689">
    <property type="entry name" value="Small_GTPase_ARF/SAR"/>
</dbReference>
<keyword evidence="4" id="KW-0479">Metal-binding</keyword>
<evidence type="ECO:0000313" key="5">
    <source>
        <dbReference type="EMBL" id="ACO08975.1"/>
    </source>
</evidence>
<evidence type="ECO:0000256" key="1">
    <source>
        <dbReference type="ARBA" id="ARBA00022741"/>
    </source>
</evidence>
<evidence type="ECO:0000256" key="3">
    <source>
        <dbReference type="PIRSR" id="PIRSR606689-1"/>
    </source>
</evidence>
<dbReference type="GO" id="GO:0046872">
    <property type="term" value="F:metal ion binding"/>
    <property type="evidence" value="ECO:0007669"/>
    <property type="project" value="UniProtKB-KW"/>
</dbReference>
<dbReference type="AlphaFoldDB" id="C1BIX2"/>
<organism evidence="5">
    <name type="scientific">Osmerus mordax</name>
    <name type="common">Rainbow smelt</name>
    <name type="synonym">Atherina mordax</name>
    <dbReference type="NCBI Taxonomy" id="8014"/>
    <lineage>
        <taxon>Eukaryota</taxon>
        <taxon>Metazoa</taxon>
        <taxon>Chordata</taxon>
        <taxon>Craniata</taxon>
        <taxon>Vertebrata</taxon>
        <taxon>Euteleostomi</taxon>
        <taxon>Actinopterygii</taxon>
        <taxon>Neopterygii</taxon>
        <taxon>Teleostei</taxon>
        <taxon>Stomiati</taxon>
        <taxon>Osmeriformes</taxon>
        <taxon>Osmeridae</taxon>
        <taxon>Osmerus</taxon>
    </lineage>
</organism>
<dbReference type="PANTHER" id="PTHR11711">
    <property type="entry name" value="ADP RIBOSYLATION FACTOR-RELATED"/>
    <property type="match status" value="1"/>
</dbReference>
<name>C1BIX2_OSMMO</name>
<keyword evidence="4" id="KW-0460">Magnesium</keyword>
<reference evidence="5" key="1">
    <citation type="submission" date="2009-03" db="EMBL/GenBank/DDBJ databases">
        <title>Osmerus mordax full-length cDNAs.</title>
        <authorList>
            <person name="von Schalburg K."/>
            <person name="Leong J."/>
            <person name="Cooper G."/>
            <person name="Davidson W.S."/>
            <person name="Koop B.F."/>
        </authorList>
    </citation>
    <scope>NUCLEOTIDE SEQUENCE</scope>
    <source>
        <tissue evidence="5">Brain</tissue>
    </source>
</reference>
<feature type="binding site" evidence="4">
    <location>
        <position position="42"/>
    </location>
    <ligand>
        <name>Mg(2+)</name>
        <dbReference type="ChEBI" id="CHEBI:18420"/>
    </ligand>
</feature>
<sequence>MGQRGSALQQEARVLLLGLDSAGKSTLLYKLKYNESAVTVPTIGFNVEMLEARRKQDSA</sequence>
<dbReference type="InterPro" id="IPR024156">
    <property type="entry name" value="Small_GTPase_ARF"/>
</dbReference>
<protein>
    <submittedName>
        <fullName evidence="5">ADP-ribosylation factor 3</fullName>
    </submittedName>
</protein>
<keyword evidence="1 3" id="KW-0547">Nucleotide-binding</keyword>
<proteinExistence type="evidence at transcript level"/>
<feature type="binding site" evidence="3">
    <location>
        <begin position="18"/>
        <end position="25"/>
    </location>
    <ligand>
        <name>GTP</name>
        <dbReference type="ChEBI" id="CHEBI:37565"/>
    </ligand>
</feature>
<dbReference type="EMBL" id="BT074551">
    <property type="protein sequence ID" value="ACO08975.1"/>
    <property type="molecule type" value="mRNA"/>
</dbReference>
<keyword evidence="2 3" id="KW-0342">GTP-binding</keyword>
<accession>C1BIX2</accession>
<dbReference type="GO" id="GO:0003924">
    <property type="term" value="F:GTPase activity"/>
    <property type="evidence" value="ECO:0007669"/>
    <property type="project" value="InterPro"/>
</dbReference>
<gene>
    <name evidence="5" type="primary">ARF3</name>
</gene>
<evidence type="ECO:0000256" key="4">
    <source>
        <dbReference type="PIRSR" id="PIRSR606689-2"/>
    </source>
</evidence>
<dbReference type="GO" id="GO:0005525">
    <property type="term" value="F:GTP binding"/>
    <property type="evidence" value="ECO:0007669"/>
    <property type="project" value="UniProtKB-KW"/>
</dbReference>
<feature type="binding site" evidence="4">
    <location>
        <position position="25"/>
    </location>
    <ligand>
        <name>Mg(2+)</name>
        <dbReference type="ChEBI" id="CHEBI:18420"/>
    </ligand>
</feature>
<dbReference type="SUPFAM" id="SSF52540">
    <property type="entry name" value="P-loop containing nucleoside triphosphate hydrolases"/>
    <property type="match status" value="1"/>
</dbReference>
<dbReference type="InterPro" id="IPR027417">
    <property type="entry name" value="P-loop_NTPase"/>
</dbReference>
<dbReference type="Pfam" id="PF00025">
    <property type="entry name" value="Arf"/>
    <property type="match status" value="1"/>
</dbReference>
<dbReference type="Gene3D" id="3.40.50.300">
    <property type="entry name" value="P-loop containing nucleotide triphosphate hydrolases"/>
    <property type="match status" value="1"/>
</dbReference>
<evidence type="ECO:0000256" key="2">
    <source>
        <dbReference type="ARBA" id="ARBA00023134"/>
    </source>
</evidence>